<organism evidence="3 4">
    <name type="scientific">Kiloniella spongiae</name>
    <dbReference type="NCBI Taxonomy" id="1489064"/>
    <lineage>
        <taxon>Bacteria</taxon>
        <taxon>Pseudomonadati</taxon>
        <taxon>Pseudomonadota</taxon>
        <taxon>Alphaproteobacteria</taxon>
        <taxon>Rhodospirillales</taxon>
        <taxon>Kiloniellaceae</taxon>
        <taxon>Kiloniella</taxon>
    </lineage>
</organism>
<dbReference type="RefSeq" id="WP_047762564.1">
    <property type="nucleotide sequence ID" value="NZ_LAQL01000002.1"/>
</dbReference>
<dbReference type="Pfam" id="PF00892">
    <property type="entry name" value="EamA"/>
    <property type="match status" value="2"/>
</dbReference>
<keyword evidence="1" id="KW-0472">Membrane</keyword>
<comment type="caution">
    <text evidence="3">The sequence shown here is derived from an EMBL/GenBank/DDBJ whole genome shotgun (WGS) entry which is preliminary data.</text>
</comment>
<reference evidence="3 4" key="1">
    <citation type="submission" date="2015-03" db="EMBL/GenBank/DDBJ databases">
        <title>Genome Sequence of Kiloniella spongiae MEBiC09566, isolated from a marine sponge.</title>
        <authorList>
            <person name="Shao Z."/>
            <person name="Wang L."/>
            <person name="Li X."/>
        </authorList>
    </citation>
    <scope>NUCLEOTIDE SEQUENCE [LARGE SCALE GENOMIC DNA]</scope>
    <source>
        <strain evidence="3 4">MEBiC09566</strain>
    </source>
</reference>
<dbReference type="OrthoDB" id="5512737at2"/>
<keyword evidence="1" id="KW-0812">Transmembrane</keyword>
<feature type="transmembrane region" description="Helical" evidence="1">
    <location>
        <begin position="259"/>
        <end position="279"/>
    </location>
</feature>
<feature type="transmembrane region" description="Helical" evidence="1">
    <location>
        <begin position="41"/>
        <end position="61"/>
    </location>
</feature>
<feature type="transmembrane region" description="Helical" evidence="1">
    <location>
        <begin position="229"/>
        <end position="252"/>
    </location>
</feature>
<proteinExistence type="predicted"/>
<feature type="transmembrane region" description="Helical" evidence="1">
    <location>
        <begin position="12"/>
        <end position="29"/>
    </location>
</feature>
<evidence type="ECO:0000313" key="3">
    <source>
        <dbReference type="EMBL" id="KLN62442.1"/>
    </source>
</evidence>
<feature type="transmembrane region" description="Helical" evidence="1">
    <location>
        <begin position="81"/>
        <end position="100"/>
    </location>
</feature>
<accession>A0A0H2MNX1</accession>
<dbReference type="InterPro" id="IPR037185">
    <property type="entry name" value="EmrE-like"/>
</dbReference>
<keyword evidence="1" id="KW-1133">Transmembrane helix</keyword>
<name>A0A0H2MNX1_9PROT</name>
<dbReference type="PATRIC" id="fig|1489064.4.peg.1481"/>
<evidence type="ECO:0000259" key="2">
    <source>
        <dbReference type="Pfam" id="PF00892"/>
    </source>
</evidence>
<feature type="domain" description="EamA" evidence="2">
    <location>
        <begin position="165"/>
        <end position="302"/>
    </location>
</feature>
<dbReference type="SUPFAM" id="SSF103481">
    <property type="entry name" value="Multidrug resistance efflux transporter EmrE"/>
    <property type="match status" value="2"/>
</dbReference>
<evidence type="ECO:0000313" key="4">
    <source>
        <dbReference type="Proteomes" id="UP000035444"/>
    </source>
</evidence>
<feature type="transmembrane region" description="Helical" evidence="1">
    <location>
        <begin position="285"/>
        <end position="306"/>
    </location>
</feature>
<dbReference type="PANTHER" id="PTHR22911">
    <property type="entry name" value="ACYL-MALONYL CONDENSING ENZYME-RELATED"/>
    <property type="match status" value="1"/>
</dbReference>
<feature type="domain" description="EamA" evidence="2">
    <location>
        <begin position="10"/>
        <end position="152"/>
    </location>
</feature>
<dbReference type="GO" id="GO:0016020">
    <property type="term" value="C:membrane"/>
    <property type="evidence" value="ECO:0007669"/>
    <property type="project" value="InterPro"/>
</dbReference>
<feature type="transmembrane region" description="Helical" evidence="1">
    <location>
        <begin position="136"/>
        <end position="153"/>
    </location>
</feature>
<gene>
    <name evidence="3" type="ORF">WH96_02770</name>
</gene>
<evidence type="ECO:0000256" key="1">
    <source>
        <dbReference type="SAM" id="Phobius"/>
    </source>
</evidence>
<feature type="transmembrane region" description="Helical" evidence="1">
    <location>
        <begin position="196"/>
        <end position="217"/>
    </location>
</feature>
<keyword evidence="4" id="KW-1185">Reference proteome</keyword>
<dbReference type="Proteomes" id="UP000035444">
    <property type="component" value="Unassembled WGS sequence"/>
</dbReference>
<protein>
    <recommendedName>
        <fullName evidence="2">EamA domain-containing protein</fullName>
    </recommendedName>
</protein>
<dbReference type="InterPro" id="IPR000620">
    <property type="entry name" value="EamA_dom"/>
</dbReference>
<dbReference type="EMBL" id="LAQL01000002">
    <property type="protein sequence ID" value="KLN62442.1"/>
    <property type="molecule type" value="Genomic_DNA"/>
</dbReference>
<feature type="transmembrane region" description="Helical" evidence="1">
    <location>
        <begin position="106"/>
        <end position="124"/>
    </location>
</feature>
<feature type="transmembrane region" description="Helical" evidence="1">
    <location>
        <begin position="165"/>
        <end position="184"/>
    </location>
</feature>
<dbReference type="AlphaFoldDB" id="A0A0H2MNX1"/>
<sequence>MALTSTSVGKGIVLSLVSLALLGAMPIISNLRSPEVGALSFAFALSVWQVVFALPVFWFELKTGTRGILGLNLSQKERRRMILMGLFTGVLFGLSTYLYVLSVEKAGATNAAIAIQAYPLFAILWERVFFKRQKSLLELILTGILIGSLYYLGTGGTFQMAGLSFWFLVSLGVPLLWSIAHVIIKEELSRTAITPVQVTFFRVAISTAFLCVVVIIAEPSKIMNAVDVILHPISAVMGFVYFLELIVWFYAVRHIDVSLASSITTPWPGLTMVLAVIFLHDTIEIYQIVALLIVVLSIYGLTLASLRQAKAAPKKSELTH</sequence>